<evidence type="ECO:0000313" key="1">
    <source>
        <dbReference type="EMBL" id="RST84545.1"/>
    </source>
</evidence>
<evidence type="ECO:0000313" key="2">
    <source>
        <dbReference type="Proteomes" id="UP000278398"/>
    </source>
</evidence>
<dbReference type="Gene3D" id="3.30.2000.30">
    <property type="match status" value="1"/>
</dbReference>
<comment type="caution">
    <text evidence="1">The sequence shown here is derived from an EMBL/GenBank/DDBJ whole genome shotgun (WGS) entry which is preliminary data.</text>
</comment>
<dbReference type="RefSeq" id="WP_126701756.1">
    <property type="nucleotide sequence ID" value="NZ_RWKW01000089.1"/>
</dbReference>
<reference evidence="1 2" key="1">
    <citation type="submission" date="2018-12" db="EMBL/GenBank/DDBJ databases">
        <title>Mesorhizobium carbonis sp. nov., isolated from coal mine water.</title>
        <authorList>
            <person name="Xin W."/>
            <person name="Xu Z."/>
            <person name="Xiang F."/>
            <person name="Zhang J."/>
            <person name="Xi L."/>
            <person name="Liu J."/>
        </authorList>
    </citation>
    <scope>NUCLEOTIDE SEQUENCE [LARGE SCALE GENOMIC DNA]</scope>
    <source>
        <strain evidence="1 2">B2.3</strain>
    </source>
</reference>
<dbReference type="EMBL" id="RWKW01000089">
    <property type="protein sequence ID" value="RST84545.1"/>
    <property type="molecule type" value="Genomic_DNA"/>
</dbReference>
<dbReference type="Pfam" id="PF11367">
    <property type="entry name" value="Tail_completion_gp17"/>
    <property type="match status" value="1"/>
</dbReference>
<name>A0A429YSU6_9HYPH</name>
<proteinExistence type="predicted"/>
<dbReference type="Proteomes" id="UP000278398">
    <property type="component" value="Unassembled WGS sequence"/>
</dbReference>
<dbReference type="InterPro" id="IPR021508">
    <property type="entry name" value="Gp17-like"/>
</dbReference>
<organism evidence="1 2">
    <name type="scientific">Aquibium carbonis</name>
    <dbReference type="NCBI Taxonomy" id="2495581"/>
    <lineage>
        <taxon>Bacteria</taxon>
        <taxon>Pseudomonadati</taxon>
        <taxon>Pseudomonadota</taxon>
        <taxon>Alphaproteobacteria</taxon>
        <taxon>Hyphomicrobiales</taxon>
        <taxon>Phyllobacteriaceae</taxon>
        <taxon>Aquibium</taxon>
    </lineage>
</organism>
<keyword evidence="2" id="KW-1185">Reference proteome</keyword>
<accession>A0A429YSU6</accession>
<dbReference type="AlphaFoldDB" id="A0A429YSU6"/>
<sequence>MAGPALDLQKAIFAALSQDGALTGLLGGAHVFDRVPASTPFPYVAFGRTSLFDWSTGTERGVEQLFTLHVWSKAQGKKETLAILERIAALLDDQPLALVGHALVSMRLEFAEVRYDEDLAVHHGLARFRALMEATG</sequence>
<protein>
    <submittedName>
        <fullName evidence="1">DUF3168 domain-containing protein</fullName>
    </submittedName>
</protein>
<dbReference type="InterPro" id="IPR053745">
    <property type="entry name" value="Viral_Tail_Comp_sf"/>
</dbReference>
<dbReference type="OrthoDB" id="7630456at2"/>
<gene>
    <name evidence="1" type="ORF">EJC49_20285</name>
</gene>